<keyword evidence="1" id="KW-0479">Metal-binding</keyword>
<protein>
    <recommendedName>
        <fullName evidence="3">CCHC-type domain-containing protein</fullName>
    </recommendedName>
</protein>
<dbReference type="SUPFAM" id="SSF57756">
    <property type="entry name" value="Retrovirus zinc finger-like domains"/>
    <property type="match status" value="1"/>
</dbReference>
<dbReference type="GO" id="GO:0002218">
    <property type="term" value="P:activation of innate immune response"/>
    <property type="evidence" value="ECO:0007669"/>
    <property type="project" value="InterPro"/>
</dbReference>
<evidence type="ECO:0000313" key="4">
    <source>
        <dbReference type="EMBL" id="EDO26432.1"/>
    </source>
</evidence>
<proteinExistence type="predicted"/>
<feature type="compositionally biased region" description="Polar residues" evidence="2">
    <location>
        <begin position="307"/>
        <end position="321"/>
    </location>
</feature>
<feature type="region of interest" description="Disordered" evidence="2">
    <location>
        <begin position="193"/>
        <end position="321"/>
    </location>
</feature>
<dbReference type="GO" id="GO:0008270">
    <property type="term" value="F:zinc ion binding"/>
    <property type="evidence" value="ECO:0007669"/>
    <property type="project" value="UniProtKB-KW"/>
</dbReference>
<dbReference type="InParanoid" id="A8DV46"/>
<dbReference type="Proteomes" id="UP000001593">
    <property type="component" value="Unassembled WGS sequence"/>
</dbReference>
<feature type="compositionally biased region" description="Polar residues" evidence="2">
    <location>
        <begin position="241"/>
        <end position="250"/>
    </location>
</feature>
<dbReference type="HOGENOM" id="CLU_866853_0_0_1"/>
<dbReference type="PANTHER" id="PTHR22639">
    <property type="entry name" value="GAG-RELATED PROTEIN"/>
    <property type="match status" value="1"/>
</dbReference>
<evidence type="ECO:0000256" key="1">
    <source>
        <dbReference type="PROSITE-ProRule" id="PRU00047"/>
    </source>
</evidence>
<keyword evidence="5" id="KW-1185">Reference proteome</keyword>
<keyword evidence="1" id="KW-0863">Zinc-finger</keyword>
<dbReference type="OMA" id="FRECPDF"/>
<dbReference type="GO" id="GO:0003690">
    <property type="term" value="F:double-stranded DNA binding"/>
    <property type="evidence" value="ECO:0007669"/>
    <property type="project" value="InterPro"/>
</dbReference>
<evidence type="ECO:0000256" key="2">
    <source>
        <dbReference type="SAM" id="MobiDB-lite"/>
    </source>
</evidence>
<accession>A8DV46</accession>
<dbReference type="EMBL" id="DS475907">
    <property type="protein sequence ID" value="EDO26432.1"/>
    <property type="molecule type" value="Genomic_DNA"/>
</dbReference>
<name>A8DV46_NEMVE</name>
<dbReference type="PANTHER" id="PTHR22639:SF3">
    <property type="entry name" value="ZINC FINGER CCHC DOMAIN-CONTAINING PROTEIN 3"/>
    <property type="match status" value="1"/>
</dbReference>
<dbReference type="InterPro" id="IPR042509">
    <property type="entry name" value="ZCCHC3"/>
</dbReference>
<reference evidence="4 5" key="1">
    <citation type="journal article" date="2007" name="Science">
        <title>Sea anemone genome reveals ancestral eumetazoan gene repertoire and genomic organization.</title>
        <authorList>
            <person name="Putnam N.H."/>
            <person name="Srivastava M."/>
            <person name="Hellsten U."/>
            <person name="Dirks B."/>
            <person name="Chapman J."/>
            <person name="Salamov A."/>
            <person name="Terry A."/>
            <person name="Shapiro H."/>
            <person name="Lindquist E."/>
            <person name="Kapitonov V.V."/>
            <person name="Jurka J."/>
            <person name="Genikhovich G."/>
            <person name="Grigoriev I.V."/>
            <person name="Lucas S.M."/>
            <person name="Steele R.E."/>
            <person name="Finnerty J.R."/>
            <person name="Technau U."/>
            <person name="Martindale M.Q."/>
            <person name="Rokhsar D.S."/>
        </authorList>
    </citation>
    <scope>NUCLEOTIDE SEQUENCE [LARGE SCALE GENOMIC DNA]</scope>
    <source>
        <strain evidence="5">CH2 X CH6</strain>
    </source>
</reference>
<evidence type="ECO:0000259" key="3">
    <source>
        <dbReference type="PROSITE" id="PS50158"/>
    </source>
</evidence>
<dbReference type="Gene3D" id="4.10.60.10">
    <property type="entry name" value="Zinc finger, CCHC-type"/>
    <property type="match status" value="1"/>
</dbReference>
<dbReference type="InterPro" id="IPR001878">
    <property type="entry name" value="Znf_CCHC"/>
</dbReference>
<keyword evidence="1" id="KW-0862">Zinc</keyword>
<dbReference type="InterPro" id="IPR036875">
    <property type="entry name" value="Znf_CCHC_sf"/>
</dbReference>
<sequence>MAADRRARSLVFKTQGSPALGDIKQALIKEIGEGKINVIQELKVGEFLVELKEEPLVERLIEEGFDIESQHVACHPPRGYYTSVSIMGLRAYVDDGKVIETLRKHGEIKSDVIRLKYKVGHELEGLENGNRLVKMVLNNASIPYSLKIDDEWCRIIHSNQQLYCMECSDFGHTRRKCPNIECRKCKERGHISFDCPKHDETTNTNEQKAPKGNTSTDEANTSAGENTEYAQNMNTEEDSELGTQNTPTLFTPTDEDETQDDEMGEESNATGQKRTHDTTTTDSDQEYTVVSHRRKKTSQGGIKPTQAAKNGKTNQKITNVS</sequence>
<gene>
    <name evidence="4" type="ORF">NEMVEDRAFT_v1g225034</name>
</gene>
<dbReference type="GO" id="GO:0003723">
    <property type="term" value="F:RNA binding"/>
    <property type="evidence" value="ECO:0007669"/>
    <property type="project" value="InterPro"/>
</dbReference>
<feature type="domain" description="CCHC-type" evidence="3">
    <location>
        <begin position="182"/>
        <end position="197"/>
    </location>
</feature>
<dbReference type="SMART" id="SM00343">
    <property type="entry name" value="ZnF_C2HC"/>
    <property type="match status" value="2"/>
</dbReference>
<evidence type="ECO:0000313" key="5">
    <source>
        <dbReference type="Proteomes" id="UP000001593"/>
    </source>
</evidence>
<dbReference type="AlphaFoldDB" id="A8DV46"/>
<dbReference type="PROSITE" id="PS50158">
    <property type="entry name" value="ZF_CCHC"/>
    <property type="match status" value="2"/>
</dbReference>
<feature type="compositionally biased region" description="Acidic residues" evidence="2">
    <location>
        <begin position="253"/>
        <end position="265"/>
    </location>
</feature>
<feature type="compositionally biased region" description="Polar residues" evidence="2">
    <location>
        <begin position="202"/>
        <end position="234"/>
    </location>
</feature>
<feature type="domain" description="CCHC-type" evidence="3">
    <location>
        <begin position="164"/>
        <end position="179"/>
    </location>
</feature>
<dbReference type="Pfam" id="PF00098">
    <property type="entry name" value="zf-CCHC"/>
    <property type="match status" value="1"/>
</dbReference>
<organism evidence="4 5">
    <name type="scientific">Nematostella vectensis</name>
    <name type="common">Starlet sea anemone</name>
    <dbReference type="NCBI Taxonomy" id="45351"/>
    <lineage>
        <taxon>Eukaryota</taxon>
        <taxon>Metazoa</taxon>
        <taxon>Cnidaria</taxon>
        <taxon>Anthozoa</taxon>
        <taxon>Hexacorallia</taxon>
        <taxon>Actiniaria</taxon>
        <taxon>Edwardsiidae</taxon>
        <taxon>Nematostella</taxon>
    </lineage>
</organism>
<dbReference type="STRING" id="45351.A8DV46"/>